<feature type="compositionally biased region" description="Pro residues" evidence="1">
    <location>
        <begin position="46"/>
        <end position="55"/>
    </location>
</feature>
<evidence type="ECO:0000313" key="4">
    <source>
        <dbReference type="WBParaSite" id="ACRNAN_scaffold4689.g15386.t1"/>
    </source>
</evidence>
<protein>
    <submittedName>
        <fullName evidence="4">LITAF domain-containing protein</fullName>
    </submittedName>
</protein>
<keyword evidence="2" id="KW-1133">Transmembrane helix</keyword>
<evidence type="ECO:0000256" key="1">
    <source>
        <dbReference type="SAM" id="MobiDB-lite"/>
    </source>
</evidence>
<dbReference type="WBParaSite" id="ACRNAN_scaffold4689.g15386.t1">
    <property type="protein sequence ID" value="ACRNAN_scaffold4689.g15386.t1"/>
    <property type="gene ID" value="ACRNAN_scaffold4689.g15386"/>
</dbReference>
<feature type="compositionally biased region" description="Polar residues" evidence="1">
    <location>
        <begin position="60"/>
        <end position="69"/>
    </location>
</feature>
<keyword evidence="2" id="KW-0472">Membrane</keyword>
<feature type="transmembrane region" description="Helical" evidence="2">
    <location>
        <begin position="200"/>
        <end position="219"/>
    </location>
</feature>
<keyword evidence="3" id="KW-1185">Reference proteome</keyword>
<organism evidence="3 4">
    <name type="scientific">Acrobeloides nanus</name>
    <dbReference type="NCBI Taxonomy" id="290746"/>
    <lineage>
        <taxon>Eukaryota</taxon>
        <taxon>Metazoa</taxon>
        <taxon>Ecdysozoa</taxon>
        <taxon>Nematoda</taxon>
        <taxon>Chromadorea</taxon>
        <taxon>Rhabditida</taxon>
        <taxon>Tylenchina</taxon>
        <taxon>Cephalobomorpha</taxon>
        <taxon>Cephaloboidea</taxon>
        <taxon>Cephalobidae</taxon>
        <taxon>Acrobeloides</taxon>
    </lineage>
</organism>
<feature type="compositionally biased region" description="Polar residues" evidence="1">
    <location>
        <begin position="14"/>
        <end position="27"/>
    </location>
</feature>
<dbReference type="Proteomes" id="UP000887540">
    <property type="component" value="Unplaced"/>
</dbReference>
<dbReference type="AlphaFoldDB" id="A0A914E0I4"/>
<evidence type="ECO:0000256" key="2">
    <source>
        <dbReference type="SAM" id="Phobius"/>
    </source>
</evidence>
<accession>A0A914E0I4</accession>
<sequence length="224" mass="24755">MNDPSSKSFHDTTPLVQDNKNQENASAQEPPPSYNPPLAYTETKGAPPPNMTPPPEYKKTPSSIVSRRLSNWGKVMSDTPSKSSHETLAQDHENQENASAQEPPPPYNPLPAYTETKGASPPNMTPPPEYNETPSSIPHASITPIVFVVPMEFHSKPAEVTCPYCNVPITTRVEHEDVNHFCPICQRLLGRYHRPCSSRIVAFVVIIVGISIFLSILRAEYLVA</sequence>
<feature type="region of interest" description="Disordered" evidence="1">
    <location>
        <begin position="1"/>
        <end position="135"/>
    </location>
</feature>
<reference evidence="4" key="1">
    <citation type="submission" date="2022-11" db="UniProtKB">
        <authorList>
            <consortium name="WormBaseParasite"/>
        </authorList>
    </citation>
    <scope>IDENTIFICATION</scope>
</reference>
<keyword evidence="2" id="KW-0812">Transmembrane</keyword>
<proteinExistence type="predicted"/>
<name>A0A914E0I4_9BILA</name>
<evidence type="ECO:0000313" key="3">
    <source>
        <dbReference type="Proteomes" id="UP000887540"/>
    </source>
</evidence>
<feature type="compositionally biased region" description="Basic and acidic residues" evidence="1">
    <location>
        <begin position="83"/>
        <end position="95"/>
    </location>
</feature>